<sequence>MGVKKKTGFVTASRELAGHIVKTVHKTMTKRKEDHDGMGLLSDDGVVLAEVTEWIPSLVPQLDYILGGGWPVRRAVEVFGPEGKGKCLSTDTQIRMFDGSKRAAVDVKIGDRLMGDDSTPRLVQEIDVGRDVLYRVSLRGGDSFVCTGNHRLCFRLYLRHRQRRRGRRSSCGGHFVHREMSVVDFLKQSATFRQHAMAYRVPLDYPAEAVPVPPHFLGLWLGDGLSSSPRVCTADTEVVEELVDTACRFGLTVKIHYGHDRAAPVYALTAGKGEGNPLLMAMQSLGVMRNKHIPRSYLVNARQVRLELLAGLIDSDGSCNGNGYEITQKRKGLSEDIQELARSLGLYASLTQKDVEGTMYWRVCIHGRTLGDLPVLVRRKQLNTVGQRVDSLHSAMEIENIGCGGYIGLTVDGNQRFVLGNFVVTHNSALTHMAIKGVQAIGGTAMLLDFEAALDPDKMVQMHIDPKRLIYIQPDYIEQAWDIVWATLDRLEVEPPEAPFLIVWDSVAASVPKAELDEKSSDKAHIGLIARSMSKGCRKMYKRVAKVRACMMWVNQIREKIGGFGFGPQTTTPGGRAVKFASSVRLALKYAKNLKVGD</sequence>
<dbReference type="Gene3D" id="3.10.28.10">
    <property type="entry name" value="Homing endonucleases"/>
    <property type="match status" value="2"/>
</dbReference>
<dbReference type="InterPro" id="IPR007869">
    <property type="entry name" value="Homing_endonuc_PI-Sce"/>
</dbReference>
<reference evidence="9" key="1">
    <citation type="journal article" date="2015" name="Nature">
        <title>Complex archaea that bridge the gap between prokaryotes and eukaryotes.</title>
        <authorList>
            <person name="Spang A."/>
            <person name="Saw J.H."/>
            <person name="Jorgensen S.L."/>
            <person name="Zaremba-Niedzwiedzka K."/>
            <person name="Martijn J."/>
            <person name="Lind A.E."/>
            <person name="van Eijk R."/>
            <person name="Schleper C."/>
            <person name="Guy L."/>
            <person name="Ettema T.J."/>
        </authorList>
    </citation>
    <scope>NUCLEOTIDE SEQUENCE</scope>
</reference>
<dbReference type="InterPro" id="IPR027417">
    <property type="entry name" value="P-loop_NTPase"/>
</dbReference>
<evidence type="ECO:0000313" key="9">
    <source>
        <dbReference type="EMBL" id="KKM70105.1"/>
    </source>
</evidence>
<dbReference type="PRINTS" id="PR00142">
    <property type="entry name" value="RECA"/>
</dbReference>
<evidence type="ECO:0000259" key="7">
    <source>
        <dbReference type="PROSITE" id="PS50163"/>
    </source>
</evidence>
<evidence type="ECO:0008006" key="10">
    <source>
        <dbReference type="Google" id="ProtNLM"/>
    </source>
</evidence>
<dbReference type="InterPro" id="IPR007868">
    <property type="entry name" value="Hom_end_hint"/>
</dbReference>
<dbReference type="GO" id="GO:0006281">
    <property type="term" value="P:DNA repair"/>
    <property type="evidence" value="ECO:0007669"/>
    <property type="project" value="InterPro"/>
</dbReference>
<dbReference type="Pfam" id="PF00154">
    <property type="entry name" value="RecA_N"/>
    <property type="match status" value="1"/>
</dbReference>
<dbReference type="InterPro" id="IPR006142">
    <property type="entry name" value="INTEIN"/>
</dbReference>
<dbReference type="GO" id="GO:0006310">
    <property type="term" value="P:DNA recombination"/>
    <property type="evidence" value="ECO:0007669"/>
    <property type="project" value="UniProtKB-KW"/>
</dbReference>
<dbReference type="PROSITE" id="PS50819">
    <property type="entry name" value="INTEIN_ENDONUCLEASE"/>
    <property type="match status" value="1"/>
</dbReference>
<keyword evidence="6" id="KW-0233">DNA recombination</keyword>
<dbReference type="PRINTS" id="PR00379">
    <property type="entry name" value="INTEIN"/>
</dbReference>
<keyword evidence="4" id="KW-0067">ATP-binding</keyword>
<organism evidence="9">
    <name type="scientific">marine sediment metagenome</name>
    <dbReference type="NCBI Taxonomy" id="412755"/>
    <lineage>
        <taxon>unclassified sequences</taxon>
        <taxon>metagenomes</taxon>
        <taxon>ecological metagenomes</taxon>
    </lineage>
</organism>
<dbReference type="SUPFAM" id="SSF51294">
    <property type="entry name" value="Hedgehog/intein (Hint) domain"/>
    <property type="match status" value="1"/>
</dbReference>
<dbReference type="SUPFAM" id="SSF55608">
    <property type="entry name" value="Homing endonucleases"/>
    <property type="match status" value="1"/>
</dbReference>
<evidence type="ECO:0000256" key="4">
    <source>
        <dbReference type="ARBA" id="ARBA00022840"/>
    </source>
</evidence>
<dbReference type="InterPro" id="IPR004042">
    <property type="entry name" value="Intein_endonuc_central"/>
</dbReference>
<feature type="domain" description="RecA family profile 2" evidence="7">
    <location>
        <begin position="563"/>
        <end position="598"/>
    </location>
</feature>
<dbReference type="PROSITE" id="PS50817">
    <property type="entry name" value="INTEIN_N_TER"/>
    <property type="match status" value="1"/>
</dbReference>
<dbReference type="InterPro" id="IPR013765">
    <property type="entry name" value="DNA_recomb/repair_RecA"/>
</dbReference>
<keyword evidence="3" id="KW-0068">Autocatalytic cleavage</keyword>
<dbReference type="SUPFAM" id="SSF52540">
    <property type="entry name" value="P-loop containing nucleoside triphosphate hydrolases"/>
    <property type="match status" value="1"/>
</dbReference>
<comment type="similarity">
    <text evidence="1">Belongs to the RecA family.</text>
</comment>
<dbReference type="InterPro" id="IPR027434">
    <property type="entry name" value="Homing_endonucl"/>
</dbReference>
<accession>A0A0F9M079</accession>
<comment type="caution">
    <text evidence="9">The sequence shown here is derived from an EMBL/GenBank/DDBJ whole genome shotgun (WGS) entry which is preliminary data.</text>
</comment>
<evidence type="ECO:0000256" key="1">
    <source>
        <dbReference type="ARBA" id="ARBA00009391"/>
    </source>
</evidence>
<dbReference type="PROSITE" id="PS50163">
    <property type="entry name" value="RECA_3"/>
    <property type="match status" value="1"/>
</dbReference>
<feature type="domain" description="DOD-type homing endonuclease" evidence="8">
    <location>
        <begin position="216"/>
        <end position="346"/>
    </location>
</feature>
<dbReference type="Pfam" id="PF05203">
    <property type="entry name" value="Hom_end_hint"/>
    <property type="match status" value="1"/>
</dbReference>
<evidence type="ECO:0000256" key="3">
    <source>
        <dbReference type="ARBA" id="ARBA00022813"/>
    </source>
</evidence>
<dbReference type="InterPro" id="IPR006141">
    <property type="entry name" value="Intein_N"/>
</dbReference>
<dbReference type="AlphaFoldDB" id="A0A0F9M079"/>
<gene>
    <name evidence="9" type="ORF">LCGC14_1444050</name>
</gene>
<dbReference type="GO" id="GO:0003697">
    <property type="term" value="F:single-stranded DNA binding"/>
    <property type="evidence" value="ECO:0007669"/>
    <property type="project" value="InterPro"/>
</dbReference>
<keyword evidence="2" id="KW-0547">Nucleotide-binding</keyword>
<evidence type="ECO:0000256" key="6">
    <source>
        <dbReference type="ARBA" id="ARBA00023172"/>
    </source>
</evidence>
<dbReference type="GO" id="GO:0005524">
    <property type="term" value="F:ATP binding"/>
    <property type="evidence" value="ECO:0007669"/>
    <property type="project" value="UniProtKB-KW"/>
</dbReference>
<proteinExistence type="inferred from homology"/>
<dbReference type="GO" id="GO:0016539">
    <property type="term" value="P:intein-mediated protein splicing"/>
    <property type="evidence" value="ECO:0007669"/>
    <property type="project" value="InterPro"/>
</dbReference>
<protein>
    <recommendedName>
        <fullName evidence="10">DOD-type homing endonuclease domain-containing protein</fullName>
    </recommendedName>
</protein>
<dbReference type="Gene3D" id="3.40.50.300">
    <property type="entry name" value="P-loop containing nucleotide triphosphate hydrolases"/>
    <property type="match status" value="2"/>
</dbReference>
<evidence type="ECO:0000259" key="8">
    <source>
        <dbReference type="PROSITE" id="PS50819"/>
    </source>
</evidence>
<dbReference type="PANTHER" id="PTHR45900:SF1">
    <property type="entry name" value="MITOCHONDRIAL DNA REPAIR PROTEIN RECA HOMOLOG-RELATED"/>
    <property type="match status" value="1"/>
</dbReference>
<dbReference type="InterPro" id="IPR049428">
    <property type="entry name" value="RecA-like_N"/>
</dbReference>
<name>A0A0F9M079_9ZZZZ</name>
<feature type="non-terminal residue" evidence="9">
    <location>
        <position position="598"/>
    </location>
</feature>
<dbReference type="EMBL" id="LAZR01009877">
    <property type="protein sequence ID" value="KKM70105.1"/>
    <property type="molecule type" value="Genomic_DNA"/>
</dbReference>
<dbReference type="GO" id="GO:0008094">
    <property type="term" value="F:ATP-dependent activity, acting on DNA"/>
    <property type="evidence" value="ECO:0007669"/>
    <property type="project" value="InterPro"/>
</dbReference>
<evidence type="ECO:0000256" key="2">
    <source>
        <dbReference type="ARBA" id="ARBA00022741"/>
    </source>
</evidence>
<dbReference type="Pfam" id="PF05204">
    <property type="entry name" value="Hom_end"/>
    <property type="match status" value="1"/>
</dbReference>
<dbReference type="GO" id="GO:0004519">
    <property type="term" value="F:endonuclease activity"/>
    <property type="evidence" value="ECO:0007669"/>
    <property type="project" value="InterPro"/>
</dbReference>
<evidence type="ECO:0000256" key="5">
    <source>
        <dbReference type="ARBA" id="ARBA00023000"/>
    </source>
</evidence>
<keyword evidence="5" id="KW-0651">Protein splicing</keyword>
<dbReference type="InterPro" id="IPR020587">
    <property type="entry name" value="RecA_monomer-monomer_interface"/>
</dbReference>
<dbReference type="PANTHER" id="PTHR45900">
    <property type="entry name" value="RECA"/>
    <property type="match status" value="1"/>
</dbReference>
<dbReference type="InterPro" id="IPR036844">
    <property type="entry name" value="Hint_dom_sf"/>
</dbReference>
<dbReference type="GO" id="GO:0005829">
    <property type="term" value="C:cytosol"/>
    <property type="evidence" value="ECO:0007669"/>
    <property type="project" value="TreeGrafter"/>
</dbReference>
<dbReference type="Gene3D" id="2.170.16.10">
    <property type="entry name" value="Hedgehog/Intein (Hint) domain"/>
    <property type="match status" value="1"/>
</dbReference>